<dbReference type="RefSeq" id="XP_033449299.1">
    <property type="nucleotide sequence ID" value="XM_033594751.1"/>
</dbReference>
<dbReference type="GeneID" id="54352419"/>
<evidence type="ECO:0000256" key="1">
    <source>
        <dbReference type="SAM" id="MobiDB-lite"/>
    </source>
</evidence>
<proteinExistence type="predicted"/>
<feature type="compositionally biased region" description="Basic residues" evidence="1">
    <location>
        <begin position="22"/>
        <end position="32"/>
    </location>
</feature>
<name>A0A6A5RKU6_9PLEO</name>
<gene>
    <name evidence="2" type="ORF">M421DRAFT_4866</name>
</gene>
<dbReference type="EMBL" id="ML978967">
    <property type="protein sequence ID" value="KAF1929051.1"/>
    <property type="molecule type" value="Genomic_DNA"/>
</dbReference>
<keyword evidence="3" id="KW-1185">Reference proteome</keyword>
<sequence>MPGQWTARLGPCSRQGPGSRQAKARPTARRRPSPAAHVTPLTGDDLGPTQRDAHRTLRTRRDGKAALPLPPLLDPVVLAKRAQHEAKKAKPDAAALTPFQRRLSECPFAHALASPVRECRYTATLQPSALLTALHMRPHPTTAAPWLLPVSLTTRDSQLGLPLRFHTRAPIATQLGTKKAWERALYPRLFEQLGPGGAAKLVWREDMPALLLGLLRTRLHSALAWSFAFRGRLRAVASPHGGALEALDDVSCVLCFGSLRAGSRGDVAQDRCDAITAELDKWALYFAQSFGPHLDPHAQAGVTHRPPSWYSAPLVPRLQPRIQFPELEYRTAEWRGRRVPVYSLVDLLGEDRAHELINGAKSQYASHQCVVMKRARHNVPVELLLMQLQTYVARPGP</sequence>
<organism evidence="2 3">
    <name type="scientific">Didymella exigua CBS 183.55</name>
    <dbReference type="NCBI Taxonomy" id="1150837"/>
    <lineage>
        <taxon>Eukaryota</taxon>
        <taxon>Fungi</taxon>
        <taxon>Dikarya</taxon>
        <taxon>Ascomycota</taxon>
        <taxon>Pezizomycotina</taxon>
        <taxon>Dothideomycetes</taxon>
        <taxon>Pleosporomycetidae</taxon>
        <taxon>Pleosporales</taxon>
        <taxon>Pleosporineae</taxon>
        <taxon>Didymellaceae</taxon>
        <taxon>Didymella</taxon>
    </lineage>
</organism>
<reference evidence="2" key="1">
    <citation type="journal article" date="2020" name="Stud. Mycol.">
        <title>101 Dothideomycetes genomes: a test case for predicting lifestyles and emergence of pathogens.</title>
        <authorList>
            <person name="Haridas S."/>
            <person name="Albert R."/>
            <person name="Binder M."/>
            <person name="Bloem J."/>
            <person name="Labutti K."/>
            <person name="Salamov A."/>
            <person name="Andreopoulos B."/>
            <person name="Baker S."/>
            <person name="Barry K."/>
            <person name="Bills G."/>
            <person name="Bluhm B."/>
            <person name="Cannon C."/>
            <person name="Castanera R."/>
            <person name="Culley D."/>
            <person name="Daum C."/>
            <person name="Ezra D."/>
            <person name="Gonzalez J."/>
            <person name="Henrissat B."/>
            <person name="Kuo A."/>
            <person name="Liang C."/>
            <person name="Lipzen A."/>
            <person name="Lutzoni F."/>
            <person name="Magnuson J."/>
            <person name="Mondo S."/>
            <person name="Nolan M."/>
            <person name="Ohm R."/>
            <person name="Pangilinan J."/>
            <person name="Park H.-J."/>
            <person name="Ramirez L."/>
            <person name="Alfaro M."/>
            <person name="Sun H."/>
            <person name="Tritt A."/>
            <person name="Yoshinaga Y."/>
            <person name="Zwiers L.-H."/>
            <person name="Turgeon B."/>
            <person name="Goodwin S."/>
            <person name="Spatafora J."/>
            <person name="Crous P."/>
            <person name="Grigoriev I."/>
        </authorList>
    </citation>
    <scope>NUCLEOTIDE SEQUENCE</scope>
    <source>
        <strain evidence="2">CBS 183.55</strain>
    </source>
</reference>
<evidence type="ECO:0000313" key="2">
    <source>
        <dbReference type="EMBL" id="KAF1929051.1"/>
    </source>
</evidence>
<dbReference type="AlphaFoldDB" id="A0A6A5RKU6"/>
<evidence type="ECO:0000313" key="3">
    <source>
        <dbReference type="Proteomes" id="UP000800082"/>
    </source>
</evidence>
<dbReference type="OrthoDB" id="3363286at2759"/>
<accession>A0A6A5RKU6</accession>
<protein>
    <submittedName>
        <fullName evidence="2">Uncharacterized protein</fullName>
    </submittedName>
</protein>
<feature type="region of interest" description="Disordered" evidence="1">
    <location>
        <begin position="1"/>
        <end position="51"/>
    </location>
</feature>
<dbReference type="Proteomes" id="UP000800082">
    <property type="component" value="Unassembled WGS sequence"/>
</dbReference>